<organism evidence="2 3">
    <name type="scientific">Stachybotrys chartarum (strain CBS 109288 / IBT 7711)</name>
    <name type="common">Toxic black mold</name>
    <name type="synonym">Stilbospora chartarum</name>
    <dbReference type="NCBI Taxonomy" id="1280523"/>
    <lineage>
        <taxon>Eukaryota</taxon>
        <taxon>Fungi</taxon>
        <taxon>Dikarya</taxon>
        <taxon>Ascomycota</taxon>
        <taxon>Pezizomycotina</taxon>
        <taxon>Sordariomycetes</taxon>
        <taxon>Hypocreomycetidae</taxon>
        <taxon>Hypocreales</taxon>
        <taxon>Stachybotryaceae</taxon>
        <taxon>Stachybotrys</taxon>
    </lineage>
</organism>
<keyword evidence="3" id="KW-1185">Reference proteome</keyword>
<dbReference type="HOGENOM" id="CLU_070881_0_0_1"/>
<gene>
    <name evidence="2" type="ORF">S7711_04496</name>
</gene>
<evidence type="ECO:0000313" key="2">
    <source>
        <dbReference type="EMBL" id="KEY74459.1"/>
    </source>
</evidence>
<protein>
    <submittedName>
        <fullName evidence="2">Uncharacterized protein</fullName>
    </submittedName>
</protein>
<proteinExistence type="predicted"/>
<dbReference type="EMBL" id="KL647570">
    <property type="protein sequence ID" value="KEY74459.1"/>
    <property type="molecule type" value="Genomic_DNA"/>
</dbReference>
<feature type="compositionally biased region" description="Basic residues" evidence="1">
    <location>
        <begin position="109"/>
        <end position="122"/>
    </location>
</feature>
<accession>A0A084BA80</accession>
<feature type="region of interest" description="Disordered" evidence="1">
    <location>
        <begin position="213"/>
        <end position="232"/>
    </location>
</feature>
<reference evidence="2 3" key="1">
    <citation type="journal article" date="2014" name="BMC Genomics">
        <title>Comparative genome sequencing reveals chemotype-specific gene clusters in the toxigenic black mold Stachybotrys.</title>
        <authorList>
            <person name="Semeiks J."/>
            <person name="Borek D."/>
            <person name="Otwinowski Z."/>
            <person name="Grishin N.V."/>
        </authorList>
    </citation>
    <scope>NUCLEOTIDE SEQUENCE [LARGE SCALE GENOMIC DNA]</scope>
    <source>
        <strain evidence="3">CBS 109288 / IBT 7711</strain>
    </source>
</reference>
<feature type="region of interest" description="Disordered" evidence="1">
    <location>
        <begin position="86"/>
        <end position="123"/>
    </location>
</feature>
<evidence type="ECO:0000313" key="3">
    <source>
        <dbReference type="Proteomes" id="UP000028045"/>
    </source>
</evidence>
<dbReference type="OrthoDB" id="537467at2759"/>
<dbReference type="AlphaFoldDB" id="A0A084BA80"/>
<feature type="region of interest" description="Disordered" evidence="1">
    <location>
        <begin position="278"/>
        <end position="303"/>
    </location>
</feature>
<name>A0A084BA80_STACB</name>
<evidence type="ECO:0000256" key="1">
    <source>
        <dbReference type="SAM" id="MobiDB-lite"/>
    </source>
</evidence>
<dbReference type="Proteomes" id="UP000028045">
    <property type="component" value="Unassembled WGS sequence"/>
</dbReference>
<sequence length="329" mass="36405">MSWMDSWSRPTKSQATPSPYYLLPGGENTPYCHSCGRVIGTRRTGGASNRADTTPVKYCSSRCRAHKPGKLDRGIETVFVRLLEGQPAGADKDTATANANTGDEDPHDHKKNMRGSKRNTKKVKGDARILILCDTVEKQVFQRQEQSHEGDTSASEDGSDDLVASKLEGQDTPSAHPRPSIDSAINLEIPIGDETEYIDGDVLARMSVRSGTRVRPPQSVSEVNGSVGGEKGRAERIVETEEMLEKRREGQRRVKEKEMVKCAARRGVVFGFTIDQDKEEPMAGKRVPMSKNDSDKNSGRRKKCEAVMNGQVVEPSFAKGNWGIRWREE</sequence>